<gene>
    <name evidence="2" type="ORF">Tci_042992</name>
</gene>
<feature type="domain" description="Tf2-1-like SH3-like" evidence="1">
    <location>
        <begin position="205"/>
        <end position="248"/>
    </location>
</feature>
<dbReference type="InterPro" id="IPR053134">
    <property type="entry name" value="RNA-dir_DNA_polymerase"/>
</dbReference>
<dbReference type="Pfam" id="PF24626">
    <property type="entry name" value="SH3_Tf2-1"/>
    <property type="match status" value="1"/>
</dbReference>
<dbReference type="InterPro" id="IPR056924">
    <property type="entry name" value="SH3_Tf2-1"/>
</dbReference>
<dbReference type="AlphaFoldDB" id="A0A6L2MET4"/>
<protein>
    <recommendedName>
        <fullName evidence="1">Tf2-1-like SH3-like domain-containing protein</fullName>
    </recommendedName>
</protein>
<reference evidence="2" key="1">
    <citation type="journal article" date="2019" name="Sci. Rep.">
        <title>Draft genome of Tanacetum cinerariifolium, the natural source of mosquito coil.</title>
        <authorList>
            <person name="Yamashiro T."/>
            <person name="Shiraishi A."/>
            <person name="Satake H."/>
            <person name="Nakayama K."/>
        </authorList>
    </citation>
    <scope>NUCLEOTIDE SEQUENCE</scope>
</reference>
<dbReference type="InterPro" id="IPR043502">
    <property type="entry name" value="DNA/RNA_pol_sf"/>
</dbReference>
<name>A0A6L2MET4_TANCI</name>
<dbReference type="EMBL" id="BKCJ010006225">
    <property type="protein sequence ID" value="GEU71014.1"/>
    <property type="molecule type" value="Genomic_DNA"/>
</dbReference>
<evidence type="ECO:0000313" key="2">
    <source>
        <dbReference type="EMBL" id="GEU71014.1"/>
    </source>
</evidence>
<proteinExistence type="predicted"/>
<accession>A0A6L2MET4</accession>
<evidence type="ECO:0000259" key="1">
    <source>
        <dbReference type="Pfam" id="PF24626"/>
    </source>
</evidence>
<dbReference type="SUPFAM" id="SSF56672">
    <property type="entry name" value="DNA/RNA polymerases"/>
    <property type="match status" value="1"/>
</dbReference>
<comment type="caution">
    <text evidence="2">The sequence shown here is derived from an EMBL/GenBank/DDBJ whole genome shotgun (WGS) entry which is preliminary data.</text>
</comment>
<dbReference type="Gene3D" id="3.10.10.10">
    <property type="entry name" value="HIV Type 1 Reverse Transcriptase, subunit A, domain 1"/>
    <property type="match status" value="1"/>
</dbReference>
<organism evidence="2">
    <name type="scientific">Tanacetum cinerariifolium</name>
    <name type="common">Dalmatian daisy</name>
    <name type="synonym">Chrysanthemum cinerariifolium</name>
    <dbReference type="NCBI Taxonomy" id="118510"/>
    <lineage>
        <taxon>Eukaryota</taxon>
        <taxon>Viridiplantae</taxon>
        <taxon>Streptophyta</taxon>
        <taxon>Embryophyta</taxon>
        <taxon>Tracheophyta</taxon>
        <taxon>Spermatophyta</taxon>
        <taxon>Magnoliopsida</taxon>
        <taxon>eudicotyledons</taxon>
        <taxon>Gunneridae</taxon>
        <taxon>Pentapetalae</taxon>
        <taxon>asterids</taxon>
        <taxon>campanulids</taxon>
        <taxon>Asterales</taxon>
        <taxon>Asteraceae</taxon>
        <taxon>Asteroideae</taxon>
        <taxon>Anthemideae</taxon>
        <taxon>Anthemidinae</taxon>
        <taxon>Tanacetum</taxon>
    </lineage>
</organism>
<sequence>MRVHEEEIPKTDFRTRYGHFEFTVMPFGLTKAPTVFTELMSQAWWFCLRMLEALGVRDEECDLDGSRASTIHFQSEGLNMRQRRWMKLFSNYGCETKYHMGKENIVVDPWTRKGGVKPRRVRDICEDFDYREGYATKYSVRPGTDGQIERTFRTLKNMFRACVRNLVVVGILTFYEGEIGESKMIGLELEQETTKVVVIKERLKEAKDRVVRFGKKGELASRYIGPFEILERIGPVAYRLRLPDELSIENYLSGVKISSKPKIALIL</sequence>
<dbReference type="PANTHER" id="PTHR24559:SF444">
    <property type="entry name" value="REVERSE TRANSCRIPTASE DOMAIN-CONTAINING PROTEIN"/>
    <property type="match status" value="1"/>
</dbReference>
<dbReference type="PANTHER" id="PTHR24559">
    <property type="entry name" value="TRANSPOSON TY3-I GAG-POL POLYPROTEIN"/>
    <property type="match status" value="1"/>
</dbReference>